<dbReference type="OrthoDB" id="6892850at2"/>
<feature type="coiled-coil region" evidence="1">
    <location>
        <begin position="251"/>
        <end position="282"/>
    </location>
</feature>
<gene>
    <name evidence="2" type="ORF">FIV41_28395</name>
</gene>
<evidence type="ECO:0000313" key="3">
    <source>
        <dbReference type="Proteomes" id="UP000316123"/>
    </source>
</evidence>
<dbReference type="RefSeq" id="WP_074844642.1">
    <property type="nucleotide sequence ID" value="NZ_FNSU01000001.1"/>
</dbReference>
<dbReference type="AlphaFoldDB" id="A0A9X9BLM3"/>
<evidence type="ECO:0000313" key="2">
    <source>
        <dbReference type="EMBL" id="TWR51380.1"/>
    </source>
</evidence>
<evidence type="ECO:0000256" key="1">
    <source>
        <dbReference type="SAM" id="Coils"/>
    </source>
</evidence>
<protein>
    <submittedName>
        <fullName evidence="2">Uncharacterized protein</fullName>
    </submittedName>
</protein>
<dbReference type="EMBL" id="VFEQ01000030">
    <property type="protein sequence ID" value="TWR51380.1"/>
    <property type="molecule type" value="Genomic_DNA"/>
</dbReference>
<name>A0A9X9BLM3_PSEMA</name>
<accession>A0A9X9BLM3</accession>
<sequence>MMLLRTLVLERDGQDAPVNGALLCGFAVGQIASNFLVYSLDEEVEPASSRVYVAALRKKLDRYFLGGVESKEDLHVAMHVFKQILTSAAAGTKAGVTETQVPYHFIDLKGCKLPPARPEEHHSVIIKKALVMKVISLGMSAPVLPAIESASLIVPSIRFSSKMSSSVRGANPPEPTPLPVPEPVVEEPRQMLVDAPVAIVQDVPVVLNEPSAPAQPKLSAPADDDHLFEVGSTLTNLARVAQELAQQKLAASERETALDQWQARLQQEQTQLDERGRDLEQRTAQLHDQSLAVSQRTEALKVMTSQVSSLRQSLRGVLLELDQTLDS</sequence>
<proteinExistence type="predicted"/>
<organism evidence="2 3">
    <name type="scientific">Pseudomonas marginalis</name>
    <name type="common">Pseudomonas panacis</name>
    <dbReference type="NCBI Taxonomy" id="298"/>
    <lineage>
        <taxon>Bacteria</taxon>
        <taxon>Pseudomonadati</taxon>
        <taxon>Pseudomonadota</taxon>
        <taxon>Gammaproteobacteria</taxon>
        <taxon>Pseudomonadales</taxon>
        <taxon>Pseudomonadaceae</taxon>
        <taxon>Pseudomonas</taxon>
    </lineage>
</organism>
<reference evidence="2 3" key="1">
    <citation type="submission" date="2019-06" db="EMBL/GenBank/DDBJ databases">
        <title>Pseudomonas bimorpha sp. nov. isolated from bovine raw milk and skim milk concentrate.</title>
        <authorList>
            <person name="Hofmann K."/>
            <person name="Huptas C."/>
            <person name="Doll E."/>
            <person name="Scherer S."/>
            <person name="Wenning M."/>
        </authorList>
    </citation>
    <scope>NUCLEOTIDE SEQUENCE [LARGE SCALE GENOMIC DNA]</scope>
    <source>
        <strain evidence="2 3">DSM 13124</strain>
    </source>
</reference>
<dbReference type="Proteomes" id="UP000316123">
    <property type="component" value="Unassembled WGS sequence"/>
</dbReference>
<comment type="caution">
    <text evidence="2">The sequence shown here is derived from an EMBL/GenBank/DDBJ whole genome shotgun (WGS) entry which is preliminary data.</text>
</comment>
<keyword evidence="1" id="KW-0175">Coiled coil</keyword>